<comment type="caution">
    <text evidence="4">The sequence shown here is derived from an EMBL/GenBank/DDBJ whole genome shotgun (WGS) entry which is preliminary data.</text>
</comment>
<evidence type="ECO:0000313" key="5">
    <source>
        <dbReference type="Proteomes" id="UP001367508"/>
    </source>
</evidence>
<dbReference type="Gene3D" id="3.40.50.1100">
    <property type="match status" value="1"/>
</dbReference>
<dbReference type="Proteomes" id="UP001367508">
    <property type="component" value="Unassembled WGS sequence"/>
</dbReference>
<keyword evidence="5" id="KW-1185">Reference proteome</keyword>
<keyword evidence="3" id="KW-1133">Transmembrane helix</keyword>
<dbReference type="AlphaFoldDB" id="A0AAN9M3E6"/>
<organism evidence="4 5">
    <name type="scientific">Canavalia gladiata</name>
    <name type="common">Sword bean</name>
    <name type="synonym">Dolichos gladiatus</name>
    <dbReference type="NCBI Taxonomy" id="3824"/>
    <lineage>
        <taxon>Eukaryota</taxon>
        <taxon>Viridiplantae</taxon>
        <taxon>Streptophyta</taxon>
        <taxon>Embryophyta</taxon>
        <taxon>Tracheophyta</taxon>
        <taxon>Spermatophyta</taxon>
        <taxon>Magnoliopsida</taxon>
        <taxon>eudicotyledons</taxon>
        <taxon>Gunneridae</taxon>
        <taxon>Pentapetalae</taxon>
        <taxon>rosids</taxon>
        <taxon>fabids</taxon>
        <taxon>Fabales</taxon>
        <taxon>Fabaceae</taxon>
        <taxon>Papilionoideae</taxon>
        <taxon>50 kb inversion clade</taxon>
        <taxon>NPAAA clade</taxon>
        <taxon>indigoferoid/millettioid clade</taxon>
        <taxon>Phaseoleae</taxon>
        <taxon>Canavalia</taxon>
    </lineage>
</organism>
<gene>
    <name evidence="4" type="ORF">VNO77_16003</name>
</gene>
<sequence>MSRSQPWCACSVLHYMTERDEWWASELSRVSMGGTIHTQSSFVIVRVKDCLQHVMVMELLPQCAYVCGEACSQSACPQALYTSGGLVQWDSSIHPAYSTGPIGVKRGGFPICFDKQVAPTKGLKRTPNSTESIPQLIPCMDVFATPIMHPYVAEIRSTIPIDYIMHASYVRSCDLAGSVCVPYMGVIWGLIPVLWLTLDCKRVGKRILLLISSGALETSHALSYLEKLCPTLPNGTKVVVNCSGKGDKDVQTSLKYLKV</sequence>
<feature type="transmembrane region" description="Helical" evidence="3">
    <location>
        <begin position="175"/>
        <end position="198"/>
    </location>
</feature>
<protein>
    <submittedName>
        <fullName evidence="4">Uncharacterized protein</fullName>
    </submittedName>
</protein>
<evidence type="ECO:0000256" key="1">
    <source>
        <dbReference type="ARBA" id="ARBA00001933"/>
    </source>
</evidence>
<comment type="cofactor">
    <cofactor evidence="1">
        <name>pyridoxal 5'-phosphate</name>
        <dbReference type="ChEBI" id="CHEBI:597326"/>
    </cofactor>
</comment>
<dbReference type="EMBL" id="JAYMYQ010000003">
    <property type="protein sequence ID" value="KAK7345399.1"/>
    <property type="molecule type" value="Genomic_DNA"/>
</dbReference>
<keyword evidence="2" id="KW-0663">Pyridoxal phosphate</keyword>
<evidence type="ECO:0000256" key="3">
    <source>
        <dbReference type="SAM" id="Phobius"/>
    </source>
</evidence>
<evidence type="ECO:0000313" key="4">
    <source>
        <dbReference type="EMBL" id="KAK7345399.1"/>
    </source>
</evidence>
<name>A0AAN9M3E6_CANGL</name>
<keyword evidence="3" id="KW-0472">Membrane</keyword>
<dbReference type="InterPro" id="IPR036052">
    <property type="entry name" value="TrpB-like_PALP_sf"/>
</dbReference>
<dbReference type="GO" id="GO:0004834">
    <property type="term" value="F:tryptophan synthase activity"/>
    <property type="evidence" value="ECO:0007669"/>
    <property type="project" value="InterPro"/>
</dbReference>
<dbReference type="InterPro" id="IPR023026">
    <property type="entry name" value="Trp_synth_beta/beta-like"/>
</dbReference>
<proteinExistence type="predicted"/>
<accession>A0AAN9M3E6</accession>
<evidence type="ECO:0000256" key="2">
    <source>
        <dbReference type="ARBA" id="ARBA00022898"/>
    </source>
</evidence>
<keyword evidence="3" id="KW-0812">Transmembrane</keyword>
<reference evidence="4 5" key="1">
    <citation type="submission" date="2024-01" db="EMBL/GenBank/DDBJ databases">
        <title>The genomes of 5 underutilized Papilionoideae crops provide insights into root nodulation and disease resistanc.</title>
        <authorList>
            <person name="Jiang F."/>
        </authorList>
    </citation>
    <scope>NUCLEOTIDE SEQUENCE [LARGE SCALE GENOMIC DNA]</scope>
    <source>
        <strain evidence="4">LVBAO_FW01</strain>
        <tissue evidence="4">Leaves</tissue>
    </source>
</reference>
<dbReference type="SUPFAM" id="SSF53686">
    <property type="entry name" value="Tryptophan synthase beta subunit-like PLP-dependent enzymes"/>
    <property type="match status" value="1"/>
</dbReference>
<dbReference type="PANTHER" id="PTHR48077">
    <property type="entry name" value="TRYPTOPHAN SYNTHASE-RELATED"/>
    <property type="match status" value="1"/>
</dbReference>
<dbReference type="PANTHER" id="PTHR48077:SF3">
    <property type="entry name" value="TRYPTOPHAN SYNTHASE"/>
    <property type="match status" value="1"/>
</dbReference>
<dbReference type="GO" id="GO:0009570">
    <property type="term" value="C:chloroplast stroma"/>
    <property type="evidence" value="ECO:0007669"/>
    <property type="project" value="TreeGrafter"/>
</dbReference>